<feature type="domain" description="Winged helix-turn-helix transcription repressor HrcA DNA-binding" evidence="7">
    <location>
        <begin position="9"/>
        <end position="74"/>
    </location>
</feature>
<keyword evidence="4 5" id="KW-0804">Transcription</keyword>
<dbReference type="Proteomes" id="UP001410394">
    <property type="component" value="Unassembled WGS sequence"/>
</dbReference>
<dbReference type="Gene3D" id="3.30.450.40">
    <property type="match status" value="1"/>
</dbReference>
<comment type="caution">
    <text evidence="8">The sequence shown here is derived from an EMBL/GenBank/DDBJ whole genome shotgun (WGS) entry which is preliminary data.</text>
</comment>
<evidence type="ECO:0000256" key="2">
    <source>
        <dbReference type="ARBA" id="ARBA00023015"/>
    </source>
</evidence>
<evidence type="ECO:0000256" key="4">
    <source>
        <dbReference type="ARBA" id="ARBA00023163"/>
    </source>
</evidence>
<dbReference type="InterPro" id="IPR002571">
    <property type="entry name" value="HrcA"/>
</dbReference>
<evidence type="ECO:0000256" key="5">
    <source>
        <dbReference type="HAMAP-Rule" id="MF_00081"/>
    </source>
</evidence>
<dbReference type="Pfam" id="PF03444">
    <property type="entry name" value="WHD_HrcA"/>
    <property type="match status" value="1"/>
</dbReference>
<dbReference type="NCBIfam" id="TIGR00331">
    <property type="entry name" value="hrcA"/>
    <property type="match status" value="1"/>
</dbReference>
<dbReference type="InterPro" id="IPR021153">
    <property type="entry name" value="HrcA_C"/>
</dbReference>
<dbReference type="PANTHER" id="PTHR34824">
    <property type="entry name" value="HEAT-INDUCIBLE TRANSCRIPTION REPRESSOR HRCA"/>
    <property type="match status" value="1"/>
</dbReference>
<evidence type="ECO:0000259" key="6">
    <source>
        <dbReference type="Pfam" id="PF01628"/>
    </source>
</evidence>
<dbReference type="InterPro" id="IPR023120">
    <property type="entry name" value="WHTH_transcript_rep_HrcA_IDD"/>
</dbReference>
<dbReference type="InterPro" id="IPR029016">
    <property type="entry name" value="GAF-like_dom_sf"/>
</dbReference>
<comment type="function">
    <text evidence="5">Negative regulator of class I heat shock genes (grpE-dnaK-dnaJ and groELS operons). Prevents heat-shock induction of these operons.</text>
</comment>
<accession>A0ABU9Z094</accession>
<dbReference type="Gene3D" id="3.30.390.60">
    <property type="entry name" value="Heat-inducible transcription repressor hrca homolog, domain 3"/>
    <property type="match status" value="1"/>
</dbReference>
<name>A0ABU9Z094_9RHOO</name>
<keyword evidence="2 5" id="KW-0805">Transcription regulation</keyword>
<protein>
    <recommendedName>
        <fullName evidence="5">Heat-inducible transcription repressor HrcA</fullName>
    </recommendedName>
</protein>
<dbReference type="HAMAP" id="MF_00081">
    <property type="entry name" value="HrcA"/>
    <property type="match status" value="1"/>
</dbReference>
<dbReference type="RefSeq" id="WP_345920165.1">
    <property type="nucleotide sequence ID" value="NZ_JBDIVE010000007.1"/>
</dbReference>
<proteinExistence type="inferred from homology"/>
<reference evidence="8 9" key="1">
    <citation type="journal article" date="2018" name="Int. J. Syst. Evol. Microbiol.">
        <title>Uliginosibacterium sediminicola sp. nov., isolated from freshwater sediment.</title>
        <authorList>
            <person name="Hwang W.M."/>
            <person name="Kim S.M."/>
            <person name="Kang K."/>
            <person name="Ahn T.Y."/>
        </authorList>
    </citation>
    <scope>NUCLEOTIDE SEQUENCE [LARGE SCALE GENOMIC DNA]</scope>
    <source>
        <strain evidence="8 9">M1-21</strain>
    </source>
</reference>
<keyword evidence="3 5" id="KW-0346">Stress response</keyword>
<organism evidence="8 9">
    <name type="scientific">Uliginosibacterium sediminicola</name>
    <dbReference type="NCBI Taxonomy" id="2024550"/>
    <lineage>
        <taxon>Bacteria</taxon>
        <taxon>Pseudomonadati</taxon>
        <taxon>Pseudomonadota</taxon>
        <taxon>Betaproteobacteria</taxon>
        <taxon>Rhodocyclales</taxon>
        <taxon>Zoogloeaceae</taxon>
        <taxon>Uliginosibacterium</taxon>
    </lineage>
</organism>
<evidence type="ECO:0000313" key="8">
    <source>
        <dbReference type="EMBL" id="MEN3069392.1"/>
    </source>
</evidence>
<dbReference type="Gene3D" id="1.10.10.10">
    <property type="entry name" value="Winged helix-like DNA-binding domain superfamily/Winged helix DNA-binding domain"/>
    <property type="match status" value="1"/>
</dbReference>
<keyword evidence="9" id="KW-1185">Reference proteome</keyword>
<dbReference type="InterPro" id="IPR005104">
    <property type="entry name" value="WHTH_HrcA_DNA-bd"/>
</dbReference>
<keyword evidence="1 5" id="KW-0678">Repressor</keyword>
<dbReference type="EMBL" id="JBDIVE010000007">
    <property type="protein sequence ID" value="MEN3069392.1"/>
    <property type="molecule type" value="Genomic_DNA"/>
</dbReference>
<evidence type="ECO:0000256" key="1">
    <source>
        <dbReference type="ARBA" id="ARBA00022491"/>
    </source>
</evidence>
<feature type="domain" description="Heat-inducible transcription repressor HrcA C-terminal" evidence="6">
    <location>
        <begin position="105"/>
        <end position="324"/>
    </location>
</feature>
<dbReference type="InterPro" id="IPR036390">
    <property type="entry name" value="WH_DNA-bd_sf"/>
</dbReference>
<dbReference type="PANTHER" id="PTHR34824:SF1">
    <property type="entry name" value="HEAT-INDUCIBLE TRANSCRIPTION REPRESSOR HRCA"/>
    <property type="match status" value="1"/>
</dbReference>
<comment type="similarity">
    <text evidence="5">Belongs to the HrcA family.</text>
</comment>
<evidence type="ECO:0000256" key="3">
    <source>
        <dbReference type="ARBA" id="ARBA00023016"/>
    </source>
</evidence>
<dbReference type="SUPFAM" id="SSF55781">
    <property type="entry name" value="GAF domain-like"/>
    <property type="match status" value="1"/>
</dbReference>
<evidence type="ECO:0000259" key="7">
    <source>
        <dbReference type="Pfam" id="PF03444"/>
    </source>
</evidence>
<gene>
    <name evidence="5 8" type="primary">hrcA</name>
    <name evidence="8" type="ORF">ABDB84_12945</name>
</gene>
<dbReference type="PIRSF" id="PIRSF005485">
    <property type="entry name" value="HrcA"/>
    <property type="match status" value="1"/>
</dbReference>
<evidence type="ECO:0000313" key="9">
    <source>
        <dbReference type="Proteomes" id="UP001410394"/>
    </source>
</evidence>
<sequence length="342" mass="37542">MTQLDGRARILLKTLVERYIAEGQPVGSRALSRQSGLELSPATIRNVMADLEELGLISSPHTSAGRIPTPLGYRLFVDTLLTVKPLEQAEVHHLQSHIQPDEPKRVIAAASNLLSELTQFAGIVVATRQETDKVRQIEFVSLSETRVLLIIVTMSGDVQNRIVHTQRPHSPAELTTAANYLNHHCVGLGFGEMLAHLRDELVQLRSDMVELMTATIDAGDRALQEEQSRYVISGESRLLDVNDLSSDMGRMRELFRLFEQKSGLIQLLDLSQRAEGVQIFIGGESGISPLDECSVITAPYEVDGKLVGTVGVIGPTRMAYERVIPIVDITARLLSGALSNHA</sequence>
<dbReference type="Pfam" id="PF01628">
    <property type="entry name" value="HrcA"/>
    <property type="match status" value="1"/>
</dbReference>
<dbReference type="InterPro" id="IPR036388">
    <property type="entry name" value="WH-like_DNA-bd_sf"/>
</dbReference>
<dbReference type="SUPFAM" id="SSF46785">
    <property type="entry name" value="Winged helix' DNA-binding domain"/>
    <property type="match status" value="1"/>
</dbReference>